<dbReference type="eggNOG" id="COG5398">
    <property type="taxonomic scope" value="Bacteria"/>
</dbReference>
<dbReference type="RefSeq" id="WP_013565089.1">
    <property type="nucleotide sequence ID" value="NC_014962.1"/>
</dbReference>
<evidence type="ECO:0000256" key="2">
    <source>
        <dbReference type="ARBA" id="ARBA00022723"/>
    </source>
</evidence>
<protein>
    <submittedName>
        <fullName evidence="4">Heme oxygenase</fullName>
    </submittedName>
</protein>
<dbReference type="GO" id="GO:0004392">
    <property type="term" value="F:heme oxygenase (decyclizing) activity"/>
    <property type="evidence" value="ECO:0007669"/>
    <property type="project" value="InterPro"/>
</dbReference>
<keyword evidence="3" id="KW-0408">Iron</keyword>
<dbReference type="EMBL" id="CP002353">
    <property type="protein sequence ID" value="ADV62801.1"/>
    <property type="molecule type" value="Genomic_DNA"/>
</dbReference>
<dbReference type="AlphaFoldDB" id="E8R544"/>
<dbReference type="Gene3D" id="1.20.910.10">
    <property type="entry name" value="Heme oxygenase-like"/>
    <property type="match status" value="1"/>
</dbReference>
<dbReference type="KEGG" id="ipa:Isop_2223"/>
<keyword evidence="5" id="KW-1185">Reference proteome</keyword>
<gene>
    <name evidence="4" type="ordered locus">Isop_2223</name>
</gene>
<dbReference type="GO" id="GO:0006788">
    <property type="term" value="P:heme oxidation"/>
    <property type="evidence" value="ECO:0007669"/>
    <property type="project" value="InterPro"/>
</dbReference>
<dbReference type="HOGENOM" id="CLU_085041_4_0_0"/>
<dbReference type="InterPro" id="IPR002051">
    <property type="entry name" value="Haem_Oase"/>
</dbReference>
<dbReference type="STRING" id="575540.Isop_2223"/>
<dbReference type="Pfam" id="PF01126">
    <property type="entry name" value="Heme_oxygenase"/>
    <property type="match status" value="1"/>
</dbReference>
<evidence type="ECO:0000256" key="3">
    <source>
        <dbReference type="ARBA" id="ARBA00023004"/>
    </source>
</evidence>
<dbReference type="PANTHER" id="PTHR10720">
    <property type="entry name" value="HEME OXYGENASE"/>
    <property type="match status" value="1"/>
</dbReference>
<keyword evidence="2" id="KW-0479">Metal-binding</keyword>
<keyword evidence="1" id="KW-0349">Heme</keyword>
<dbReference type="OrthoDB" id="114943at2"/>
<dbReference type="Proteomes" id="UP000008631">
    <property type="component" value="Chromosome"/>
</dbReference>
<reference key="1">
    <citation type="submission" date="2010-11" db="EMBL/GenBank/DDBJ databases">
        <title>The complete sequence of chromosome of Isophaera pallida ATCC 43644.</title>
        <authorList>
            <consortium name="US DOE Joint Genome Institute (JGI-PGF)"/>
            <person name="Lucas S."/>
            <person name="Copeland A."/>
            <person name="Lapidus A."/>
            <person name="Bruce D."/>
            <person name="Goodwin L."/>
            <person name="Pitluck S."/>
            <person name="Kyrpides N."/>
            <person name="Mavromatis K."/>
            <person name="Pagani I."/>
            <person name="Ivanova N."/>
            <person name="Saunders E."/>
            <person name="Brettin T."/>
            <person name="Detter J.C."/>
            <person name="Han C."/>
            <person name="Tapia R."/>
            <person name="Land M."/>
            <person name="Hauser L."/>
            <person name="Markowitz V."/>
            <person name="Cheng J.-F."/>
            <person name="Hugenholtz P."/>
            <person name="Woyke T."/>
            <person name="Wu D."/>
            <person name="Eisen J.A."/>
        </authorList>
    </citation>
    <scope>NUCLEOTIDE SEQUENCE</scope>
    <source>
        <strain>ATCC 43644</strain>
    </source>
</reference>
<dbReference type="InterPro" id="IPR016084">
    <property type="entry name" value="Haem_Oase-like_multi-hlx"/>
</dbReference>
<dbReference type="InterPro" id="IPR016053">
    <property type="entry name" value="Haem_Oase-like"/>
</dbReference>
<name>E8R544_ISOPI</name>
<dbReference type="GO" id="GO:0046872">
    <property type="term" value="F:metal ion binding"/>
    <property type="evidence" value="ECO:0007669"/>
    <property type="project" value="UniProtKB-KW"/>
</dbReference>
<dbReference type="CDD" id="cd19165">
    <property type="entry name" value="HemeO"/>
    <property type="match status" value="1"/>
</dbReference>
<proteinExistence type="predicted"/>
<dbReference type="SUPFAM" id="SSF48613">
    <property type="entry name" value="Heme oxygenase-like"/>
    <property type="match status" value="1"/>
</dbReference>
<dbReference type="InParanoid" id="E8R544"/>
<sequence length="245" mass="27324">MSHDASTTAHADSLARAIRTRLAERHDAIERLPFAEALVKGPLDPPHYVLALHQLRHLHRLLESALNQVLVRQPETLGGLYNPLVMERTETLNRDLAFWNQHGATNDGPPRPHPALDRFAQWLERIAVDQPHALLGALYVVEGSRMGSMLLTNSLVKLLNTDDQPGHGLDYHAEGRVDRPAVWSRFKAGLDQFAATQPTSHREAIQEAAVFTMDTLFEIYRDLPVPQPTTTNPLPINEVLNSSAS</sequence>
<accession>E8R544</accession>
<evidence type="ECO:0000256" key="1">
    <source>
        <dbReference type="ARBA" id="ARBA00022617"/>
    </source>
</evidence>
<evidence type="ECO:0000313" key="5">
    <source>
        <dbReference type="Proteomes" id="UP000008631"/>
    </source>
</evidence>
<dbReference type="PANTHER" id="PTHR10720:SF0">
    <property type="entry name" value="HEME OXYGENASE"/>
    <property type="match status" value="1"/>
</dbReference>
<organism evidence="4 5">
    <name type="scientific">Isosphaera pallida (strain ATCC 43644 / DSM 9630 / IS1B)</name>
    <dbReference type="NCBI Taxonomy" id="575540"/>
    <lineage>
        <taxon>Bacteria</taxon>
        <taxon>Pseudomonadati</taxon>
        <taxon>Planctomycetota</taxon>
        <taxon>Planctomycetia</taxon>
        <taxon>Isosphaerales</taxon>
        <taxon>Isosphaeraceae</taxon>
        <taxon>Isosphaera</taxon>
    </lineage>
</organism>
<evidence type="ECO:0000313" key="4">
    <source>
        <dbReference type="EMBL" id="ADV62801.1"/>
    </source>
</evidence>
<reference evidence="4 5" key="2">
    <citation type="journal article" date="2011" name="Stand. Genomic Sci.">
        <title>Complete genome sequence of Isosphaera pallida type strain (IS1B).</title>
        <authorList>
            <consortium name="US DOE Joint Genome Institute (JGI-PGF)"/>
            <person name="Goker M."/>
            <person name="Cleland D."/>
            <person name="Saunders E."/>
            <person name="Lapidus A."/>
            <person name="Nolan M."/>
            <person name="Lucas S."/>
            <person name="Hammon N."/>
            <person name="Deshpande S."/>
            <person name="Cheng J.F."/>
            <person name="Tapia R."/>
            <person name="Han C."/>
            <person name="Goodwin L."/>
            <person name="Pitluck S."/>
            <person name="Liolios K."/>
            <person name="Pagani I."/>
            <person name="Ivanova N."/>
            <person name="Mavromatis K."/>
            <person name="Pati A."/>
            <person name="Chen A."/>
            <person name="Palaniappan K."/>
            <person name="Land M."/>
            <person name="Hauser L."/>
            <person name="Chang Y.J."/>
            <person name="Jeffries C.D."/>
            <person name="Detter J.C."/>
            <person name="Beck B."/>
            <person name="Woyke T."/>
            <person name="Bristow J."/>
            <person name="Eisen J.A."/>
            <person name="Markowitz V."/>
            <person name="Hugenholtz P."/>
            <person name="Kyrpides N.C."/>
            <person name="Klenk H.P."/>
        </authorList>
    </citation>
    <scope>NUCLEOTIDE SEQUENCE [LARGE SCALE GENOMIC DNA]</scope>
    <source>
        <strain evidence="5">ATCC 43644 / DSM 9630 / IS1B</strain>
    </source>
</reference>